<dbReference type="CDD" id="cd03801">
    <property type="entry name" value="GT4_PimA-like"/>
    <property type="match status" value="1"/>
</dbReference>
<dbReference type="InterPro" id="IPR001296">
    <property type="entry name" value="Glyco_trans_1"/>
</dbReference>
<dbReference type="EMBL" id="BMIW01000005">
    <property type="protein sequence ID" value="GGF90606.1"/>
    <property type="molecule type" value="Genomic_DNA"/>
</dbReference>
<comment type="caution">
    <text evidence="3">The sequence shown here is derived from an EMBL/GenBank/DDBJ whole genome shotgun (WGS) entry which is preliminary data.</text>
</comment>
<organism evidence="3 4">
    <name type="scientific">Paenibacillus aceti</name>
    <dbReference type="NCBI Taxonomy" id="1820010"/>
    <lineage>
        <taxon>Bacteria</taxon>
        <taxon>Bacillati</taxon>
        <taxon>Bacillota</taxon>
        <taxon>Bacilli</taxon>
        <taxon>Bacillales</taxon>
        <taxon>Paenibacillaceae</taxon>
        <taxon>Paenibacillus</taxon>
    </lineage>
</organism>
<dbReference type="RefSeq" id="WP_188831384.1">
    <property type="nucleotide sequence ID" value="NZ_BMIW01000005.1"/>
</dbReference>
<dbReference type="PANTHER" id="PTHR12526">
    <property type="entry name" value="GLYCOSYLTRANSFERASE"/>
    <property type="match status" value="1"/>
</dbReference>
<evidence type="ECO:0000256" key="1">
    <source>
        <dbReference type="SAM" id="Coils"/>
    </source>
</evidence>
<accession>A0ABQ1VQQ9</accession>
<reference evidence="4" key="1">
    <citation type="journal article" date="2019" name="Int. J. Syst. Evol. Microbiol.">
        <title>The Global Catalogue of Microorganisms (GCM) 10K type strain sequencing project: providing services to taxonomists for standard genome sequencing and annotation.</title>
        <authorList>
            <consortium name="The Broad Institute Genomics Platform"/>
            <consortium name="The Broad Institute Genome Sequencing Center for Infectious Disease"/>
            <person name="Wu L."/>
            <person name="Ma J."/>
        </authorList>
    </citation>
    <scope>NUCLEOTIDE SEQUENCE [LARGE SCALE GENOMIC DNA]</scope>
    <source>
        <strain evidence="4">CGMCC 1.15420</strain>
    </source>
</reference>
<feature type="domain" description="Glycosyl transferase family 1" evidence="2">
    <location>
        <begin position="174"/>
        <end position="347"/>
    </location>
</feature>
<gene>
    <name evidence="3" type="ORF">GCM10010913_10090</name>
</gene>
<sequence>MRPLRIGYVGGHSAKVNERVIDDQWTAYLGEYTDLVRIPPFVFIRLFGGSINKWMRRFPDGLDELGEGLRRVCAKYDVQVLYMNLPMMIPFLLMARNYKQLDLSILFMAHSVASPFWLKQWIGITPFLTDRDILLTSTRSCKRALTNIAPVYESATEIPLCIGMRNTAPSEAAEQRILAISRLENVKNIDALLSCFFRVREQVPGAKLTIAGEFTGSQQQISEYKQMLEELMDRYELHQAVEFVGPKTGEAKDQLFSAASLLVNFSTDPGETFGFNLLEAKVWGLPVVCTNWDGFQELVSPDEDGLLVDCSWNGEKPCIDLEQAAQACVRLLTDSRLQRQLSEGARKNALLYDYRVIMPKIVQTVEAHLALSGRIENKLPLESVATTPLRELPHIYDIERLKPSGWLHETPLSILSLESAEPLAEWMSRVKPLIRHFAGEGMIYAQH</sequence>
<dbReference type="Pfam" id="PF00534">
    <property type="entry name" value="Glycos_transf_1"/>
    <property type="match status" value="1"/>
</dbReference>
<evidence type="ECO:0000259" key="2">
    <source>
        <dbReference type="Pfam" id="PF00534"/>
    </source>
</evidence>
<dbReference type="Proteomes" id="UP000608420">
    <property type="component" value="Unassembled WGS sequence"/>
</dbReference>
<evidence type="ECO:0000313" key="4">
    <source>
        <dbReference type="Proteomes" id="UP000608420"/>
    </source>
</evidence>
<keyword evidence="1" id="KW-0175">Coiled coil</keyword>
<name>A0ABQ1VQQ9_9BACL</name>
<proteinExistence type="predicted"/>
<dbReference type="Gene3D" id="3.40.50.2000">
    <property type="entry name" value="Glycogen Phosphorylase B"/>
    <property type="match status" value="2"/>
</dbReference>
<evidence type="ECO:0000313" key="3">
    <source>
        <dbReference type="EMBL" id="GGF90606.1"/>
    </source>
</evidence>
<feature type="coiled-coil region" evidence="1">
    <location>
        <begin position="214"/>
        <end position="241"/>
    </location>
</feature>
<dbReference type="PANTHER" id="PTHR12526:SF630">
    <property type="entry name" value="GLYCOSYLTRANSFERASE"/>
    <property type="match status" value="1"/>
</dbReference>
<protein>
    <recommendedName>
        <fullName evidence="2">Glycosyl transferase family 1 domain-containing protein</fullName>
    </recommendedName>
</protein>
<keyword evidence="4" id="KW-1185">Reference proteome</keyword>
<dbReference type="SUPFAM" id="SSF53756">
    <property type="entry name" value="UDP-Glycosyltransferase/glycogen phosphorylase"/>
    <property type="match status" value="1"/>
</dbReference>